<dbReference type="EMBL" id="CM023473">
    <property type="protein sequence ID" value="KAH7952680.1"/>
    <property type="molecule type" value="Genomic_DNA"/>
</dbReference>
<dbReference type="Proteomes" id="UP000821865">
    <property type="component" value="Chromosome 4"/>
</dbReference>
<name>A0ACB8CU25_DERSI</name>
<accession>A0ACB8CU25</accession>
<organism evidence="1 2">
    <name type="scientific">Dermacentor silvarum</name>
    <name type="common">Tick</name>
    <dbReference type="NCBI Taxonomy" id="543639"/>
    <lineage>
        <taxon>Eukaryota</taxon>
        <taxon>Metazoa</taxon>
        <taxon>Ecdysozoa</taxon>
        <taxon>Arthropoda</taxon>
        <taxon>Chelicerata</taxon>
        <taxon>Arachnida</taxon>
        <taxon>Acari</taxon>
        <taxon>Parasitiformes</taxon>
        <taxon>Ixodida</taxon>
        <taxon>Ixodoidea</taxon>
        <taxon>Ixodidae</taxon>
        <taxon>Rhipicephalinae</taxon>
        <taxon>Dermacentor</taxon>
    </lineage>
</organism>
<keyword evidence="2" id="KW-1185">Reference proteome</keyword>
<reference evidence="1" key="1">
    <citation type="submission" date="2020-05" db="EMBL/GenBank/DDBJ databases">
        <title>Large-scale comparative analyses of tick genomes elucidate their genetic diversity and vector capacities.</title>
        <authorList>
            <person name="Jia N."/>
            <person name="Wang J."/>
            <person name="Shi W."/>
            <person name="Du L."/>
            <person name="Sun Y."/>
            <person name="Zhan W."/>
            <person name="Jiang J."/>
            <person name="Wang Q."/>
            <person name="Zhang B."/>
            <person name="Ji P."/>
            <person name="Sakyi L.B."/>
            <person name="Cui X."/>
            <person name="Yuan T."/>
            <person name="Jiang B."/>
            <person name="Yang W."/>
            <person name="Lam T.T.-Y."/>
            <person name="Chang Q."/>
            <person name="Ding S."/>
            <person name="Wang X."/>
            <person name="Zhu J."/>
            <person name="Ruan X."/>
            <person name="Zhao L."/>
            <person name="Wei J."/>
            <person name="Que T."/>
            <person name="Du C."/>
            <person name="Cheng J."/>
            <person name="Dai P."/>
            <person name="Han X."/>
            <person name="Huang E."/>
            <person name="Gao Y."/>
            <person name="Liu J."/>
            <person name="Shao H."/>
            <person name="Ye R."/>
            <person name="Li L."/>
            <person name="Wei W."/>
            <person name="Wang X."/>
            <person name="Wang C."/>
            <person name="Yang T."/>
            <person name="Huo Q."/>
            <person name="Li W."/>
            <person name="Guo W."/>
            <person name="Chen H."/>
            <person name="Zhou L."/>
            <person name="Ni X."/>
            <person name="Tian J."/>
            <person name="Zhou Y."/>
            <person name="Sheng Y."/>
            <person name="Liu T."/>
            <person name="Pan Y."/>
            <person name="Xia L."/>
            <person name="Li J."/>
            <person name="Zhao F."/>
            <person name="Cao W."/>
        </authorList>
    </citation>
    <scope>NUCLEOTIDE SEQUENCE</scope>
    <source>
        <strain evidence="1">Dsil-2018</strain>
    </source>
</reference>
<gene>
    <name evidence="1" type="ORF">HPB49_000408</name>
</gene>
<evidence type="ECO:0000313" key="2">
    <source>
        <dbReference type="Proteomes" id="UP000821865"/>
    </source>
</evidence>
<proteinExistence type="predicted"/>
<sequence length="522" mass="58924">MTGKHKKAKFDPVAEMRRRINRVHKEIHVLKHKVHLLCLLAHGLKLNSLILDQTLQAVALSLLPSEFLAYSGKTVTLLDVERMSRLFTKVFVCKLGTHTGFHALHDDLTMALTTKIGQNARDYALLFLVIVRCLQIEARFCMSLYPVPLDAVQLLKTDTKPGIKSAELKVPPKKKAQKVHSEPDEVDSDFEVEKPKKVTGKKKVNDASSNKKSGKRGKTGEENAEKCEQSISDCIEHWVEIFTPKDSKWIAVDVVHGSVGSITERNIREPLYYILSFDDNNKVKDITKKYASVPRTCTQRDRYYCVPDAPEDRFVEGGLNRLPAPAHKRISHYCVPPATTNRNDQGTPSSLCNIADCDYKSPRPFNMRRHREKVHACLIHPLPGMPAKEPKVCCDKVFVTLHDYSRHRKLKHGDGHLCQQCGRLLPRRSHLQRHMLVHTQTKPYGCGLCGYASRAFSNLERHMGTAKCSRDAERIAAGLAERPRPEGVVVLIPDVPTMIAVRALQELGRDVRIFRPVRSAGE</sequence>
<protein>
    <submittedName>
        <fullName evidence="1">Uncharacterized protein</fullName>
    </submittedName>
</protein>
<comment type="caution">
    <text evidence="1">The sequence shown here is derived from an EMBL/GenBank/DDBJ whole genome shotgun (WGS) entry which is preliminary data.</text>
</comment>
<evidence type="ECO:0000313" key="1">
    <source>
        <dbReference type="EMBL" id="KAH7952680.1"/>
    </source>
</evidence>